<dbReference type="AlphaFoldDB" id="F0WFP5"/>
<reference evidence="1" key="2">
    <citation type="submission" date="2011-02" db="EMBL/GenBank/DDBJ databases">
        <authorList>
            <person name="MacLean D."/>
        </authorList>
    </citation>
    <scope>NUCLEOTIDE SEQUENCE</scope>
</reference>
<dbReference type="EMBL" id="FR824129">
    <property type="protein sequence ID" value="CCA20027.1"/>
    <property type="molecule type" value="Genomic_DNA"/>
</dbReference>
<protein>
    <submittedName>
        <fullName evidence="1">AlNc14C84G5429 protein</fullName>
    </submittedName>
</protein>
<organism evidence="1">
    <name type="scientific">Albugo laibachii Nc14</name>
    <dbReference type="NCBI Taxonomy" id="890382"/>
    <lineage>
        <taxon>Eukaryota</taxon>
        <taxon>Sar</taxon>
        <taxon>Stramenopiles</taxon>
        <taxon>Oomycota</taxon>
        <taxon>Peronosporomycetes</taxon>
        <taxon>Albuginales</taxon>
        <taxon>Albuginaceae</taxon>
        <taxon>Albugo</taxon>
    </lineage>
</organism>
<reference evidence="1" key="1">
    <citation type="journal article" date="2011" name="PLoS Biol.">
        <title>Gene gain and loss during evolution of obligate parasitism in the white rust pathogen of Arabidopsis thaliana.</title>
        <authorList>
            <person name="Kemen E."/>
            <person name="Gardiner A."/>
            <person name="Schultz-Larsen T."/>
            <person name="Kemen A.C."/>
            <person name="Balmuth A.L."/>
            <person name="Robert-Seilaniantz A."/>
            <person name="Bailey K."/>
            <person name="Holub E."/>
            <person name="Studholme D.J."/>
            <person name="Maclean D."/>
            <person name="Jones J.D."/>
        </authorList>
    </citation>
    <scope>NUCLEOTIDE SEQUENCE</scope>
</reference>
<name>F0WFP5_9STRA</name>
<gene>
    <name evidence="1" type="primary">AlNc14C84G5429</name>
    <name evidence="1" type="ORF">ALNC14_061700</name>
</gene>
<proteinExistence type="predicted"/>
<dbReference type="HOGENOM" id="CLU_2676223_0_0_1"/>
<sequence length="75" mass="8420">MKSSAQHYFEDNASLCIQSSEPATADSSSDHAEIGCKQRNLLDDSEVCLYVRTQVPEWLDNSVKIVKGLNMYKSH</sequence>
<evidence type="ECO:0000313" key="1">
    <source>
        <dbReference type="EMBL" id="CCA20027.1"/>
    </source>
</evidence>
<accession>F0WFP5</accession>